<evidence type="ECO:0000259" key="11">
    <source>
        <dbReference type="PROSITE" id="PS50059"/>
    </source>
</evidence>
<evidence type="ECO:0000256" key="8">
    <source>
        <dbReference type="ARBA" id="ARBA00037071"/>
    </source>
</evidence>
<dbReference type="PROSITE" id="PS50059">
    <property type="entry name" value="FKBP_PPIASE"/>
    <property type="match status" value="1"/>
</dbReference>
<comment type="subcellular location">
    <subcellularLocation>
        <location evidence="2">Cytoplasm</location>
    </subcellularLocation>
</comment>
<protein>
    <recommendedName>
        <fullName evidence="10">Peptidyl-prolyl cis-trans isomerase</fullName>
        <ecNumber evidence="10">5.2.1.8</ecNumber>
    </recommendedName>
</protein>
<dbReference type="GO" id="GO:0003755">
    <property type="term" value="F:peptidyl-prolyl cis-trans isomerase activity"/>
    <property type="evidence" value="ECO:0007669"/>
    <property type="project" value="UniProtKB-UniRule"/>
</dbReference>
<proteinExistence type="inferred from homology"/>
<evidence type="ECO:0000256" key="5">
    <source>
        <dbReference type="ARBA" id="ARBA00023110"/>
    </source>
</evidence>
<evidence type="ECO:0000256" key="7">
    <source>
        <dbReference type="ARBA" id="ARBA00023235"/>
    </source>
</evidence>
<dbReference type="OrthoDB" id="9808891at2"/>
<dbReference type="PANTHER" id="PTHR47861">
    <property type="entry name" value="FKBP-TYPE PEPTIDYL-PROLYL CIS-TRANS ISOMERASE SLYD"/>
    <property type="match status" value="1"/>
</dbReference>
<sequence>MQPGQVVTLAYSVRGSDGHMVDEGRDPLVYVHGGHDAIFPRIEEALEGKVVGDTLTIRLSPEDAFGDYDAGLVTLVDLAELPADAEPGMQIEATPTDGGESVLYTVTEIAEGKAVLDGNHPLAGMDLLFSCEVKAIRPATEDEKKAGHIS</sequence>
<reference evidence="12 13" key="1">
    <citation type="submission" date="2016-04" db="EMBL/GenBank/DDBJ databases">
        <title>Draft genome sequence of freshwater magnetotactic bacteria Magnetospirillum marisnigri SP-1 and Magnetospirillum moscoviense BB-1.</title>
        <authorList>
            <person name="Koziaeva V."/>
            <person name="Dziuba M.V."/>
            <person name="Ivanov T.M."/>
            <person name="Kuznetsov B."/>
            <person name="Grouzdev D.S."/>
        </authorList>
    </citation>
    <scope>NUCLEOTIDE SEQUENCE [LARGE SCALE GENOMIC DNA]</scope>
    <source>
        <strain evidence="12 13">BB-1</strain>
    </source>
</reference>
<dbReference type="GO" id="GO:0042026">
    <property type="term" value="P:protein refolding"/>
    <property type="evidence" value="ECO:0007669"/>
    <property type="project" value="UniProtKB-ARBA"/>
</dbReference>
<evidence type="ECO:0000256" key="3">
    <source>
        <dbReference type="ARBA" id="ARBA00006577"/>
    </source>
</evidence>
<evidence type="ECO:0000256" key="10">
    <source>
        <dbReference type="RuleBase" id="RU003915"/>
    </source>
</evidence>
<comment type="function">
    <text evidence="8">Also involved in hydrogenase metallocenter assembly, probably by participating in the nickel insertion step. This function in hydrogenase biosynthesis requires chaperone activity and the presence of the metal-binding domain, but not PPIase activity.</text>
</comment>
<dbReference type="AlphaFoldDB" id="A0A178MII6"/>
<dbReference type="Proteomes" id="UP000078543">
    <property type="component" value="Unassembled WGS sequence"/>
</dbReference>
<dbReference type="EC" id="5.2.1.8" evidence="10"/>
<evidence type="ECO:0000313" key="12">
    <source>
        <dbReference type="EMBL" id="OAN47948.1"/>
    </source>
</evidence>
<dbReference type="SUPFAM" id="SSF54534">
    <property type="entry name" value="FKBP-like"/>
    <property type="match status" value="1"/>
</dbReference>
<evidence type="ECO:0000256" key="2">
    <source>
        <dbReference type="ARBA" id="ARBA00004496"/>
    </source>
</evidence>
<evidence type="ECO:0000256" key="9">
    <source>
        <dbReference type="PROSITE-ProRule" id="PRU00277"/>
    </source>
</evidence>
<dbReference type="InterPro" id="IPR046357">
    <property type="entry name" value="PPIase_dom_sf"/>
</dbReference>
<comment type="catalytic activity">
    <reaction evidence="1 9 10">
        <text>[protein]-peptidylproline (omega=180) = [protein]-peptidylproline (omega=0)</text>
        <dbReference type="Rhea" id="RHEA:16237"/>
        <dbReference type="Rhea" id="RHEA-COMP:10747"/>
        <dbReference type="Rhea" id="RHEA-COMP:10748"/>
        <dbReference type="ChEBI" id="CHEBI:83833"/>
        <dbReference type="ChEBI" id="CHEBI:83834"/>
        <dbReference type="EC" id="5.2.1.8"/>
    </reaction>
</comment>
<feature type="domain" description="PPIase FKBP-type" evidence="11">
    <location>
        <begin position="4"/>
        <end position="97"/>
    </location>
</feature>
<keyword evidence="7 9" id="KW-0413">Isomerase</keyword>
<evidence type="ECO:0000256" key="6">
    <source>
        <dbReference type="ARBA" id="ARBA00023186"/>
    </source>
</evidence>
<dbReference type="PANTHER" id="PTHR47861:SF3">
    <property type="entry name" value="FKBP-TYPE PEPTIDYL-PROLYL CIS-TRANS ISOMERASE SLYD"/>
    <property type="match status" value="1"/>
</dbReference>
<dbReference type="GO" id="GO:0005737">
    <property type="term" value="C:cytoplasm"/>
    <property type="evidence" value="ECO:0007669"/>
    <property type="project" value="UniProtKB-SubCell"/>
</dbReference>
<comment type="similarity">
    <text evidence="3 10">Belongs to the FKBP-type PPIase family.</text>
</comment>
<keyword evidence="4" id="KW-0963">Cytoplasm</keyword>
<dbReference type="STRING" id="1437059.A6A05_03155"/>
<gene>
    <name evidence="12" type="ORF">A6A05_03155</name>
</gene>
<organism evidence="12 13">
    <name type="scientific">Magnetospirillum moscoviense</name>
    <dbReference type="NCBI Taxonomy" id="1437059"/>
    <lineage>
        <taxon>Bacteria</taxon>
        <taxon>Pseudomonadati</taxon>
        <taxon>Pseudomonadota</taxon>
        <taxon>Alphaproteobacteria</taxon>
        <taxon>Rhodospirillales</taxon>
        <taxon>Rhodospirillaceae</taxon>
        <taxon>Magnetospirillum</taxon>
    </lineage>
</organism>
<keyword evidence="13" id="KW-1185">Reference proteome</keyword>
<evidence type="ECO:0000256" key="4">
    <source>
        <dbReference type="ARBA" id="ARBA00022490"/>
    </source>
</evidence>
<comment type="caution">
    <text evidence="12">The sequence shown here is derived from an EMBL/GenBank/DDBJ whole genome shotgun (WGS) entry which is preliminary data.</text>
</comment>
<keyword evidence="6" id="KW-0143">Chaperone</keyword>
<dbReference type="Gene3D" id="3.10.50.40">
    <property type="match status" value="1"/>
</dbReference>
<name>A0A178MII6_9PROT</name>
<evidence type="ECO:0000313" key="13">
    <source>
        <dbReference type="Proteomes" id="UP000078543"/>
    </source>
</evidence>
<dbReference type="InterPro" id="IPR001179">
    <property type="entry name" value="PPIase_FKBP_dom"/>
</dbReference>
<dbReference type="Pfam" id="PF00254">
    <property type="entry name" value="FKBP_C"/>
    <property type="match status" value="1"/>
</dbReference>
<evidence type="ECO:0000256" key="1">
    <source>
        <dbReference type="ARBA" id="ARBA00000971"/>
    </source>
</evidence>
<keyword evidence="5 9" id="KW-0697">Rotamase</keyword>
<accession>A0A178MII6</accession>
<dbReference type="EMBL" id="LWQU01000163">
    <property type="protein sequence ID" value="OAN47948.1"/>
    <property type="molecule type" value="Genomic_DNA"/>
</dbReference>